<dbReference type="Proteomes" id="UP000284178">
    <property type="component" value="Unassembled WGS sequence"/>
</dbReference>
<accession>A0A412FT13</accession>
<reference evidence="1 2" key="1">
    <citation type="submission" date="2018-08" db="EMBL/GenBank/DDBJ databases">
        <title>A genome reference for cultivated species of the human gut microbiota.</title>
        <authorList>
            <person name="Zou Y."/>
            <person name="Xue W."/>
            <person name="Luo G."/>
        </authorList>
    </citation>
    <scope>NUCLEOTIDE SEQUENCE [LARGE SCALE GENOMIC DNA]</scope>
    <source>
        <strain evidence="1 2">AF24-29</strain>
    </source>
</reference>
<gene>
    <name evidence="1" type="ORF">DWY25_13295</name>
</gene>
<name>A0A412FT13_9FIRM</name>
<dbReference type="GeneID" id="83016370"/>
<dbReference type="AlphaFoldDB" id="A0A412FT13"/>
<proteinExistence type="predicted"/>
<evidence type="ECO:0000313" key="1">
    <source>
        <dbReference type="EMBL" id="RGR71229.1"/>
    </source>
</evidence>
<comment type="caution">
    <text evidence="1">The sequence shown here is derived from an EMBL/GenBank/DDBJ whole genome shotgun (WGS) entry which is preliminary data.</text>
</comment>
<organism evidence="1 2">
    <name type="scientific">Holdemania filiformis</name>
    <dbReference type="NCBI Taxonomy" id="61171"/>
    <lineage>
        <taxon>Bacteria</taxon>
        <taxon>Bacillati</taxon>
        <taxon>Bacillota</taxon>
        <taxon>Erysipelotrichia</taxon>
        <taxon>Erysipelotrichales</taxon>
        <taxon>Erysipelotrichaceae</taxon>
        <taxon>Holdemania</taxon>
    </lineage>
</organism>
<keyword evidence="2" id="KW-1185">Reference proteome</keyword>
<dbReference type="RefSeq" id="WP_006061195.1">
    <property type="nucleotide sequence ID" value="NZ_CABJCV010000018.1"/>
</dbReference>
<dbReference type="EMBL" id="QRUP01000018">
    <property type="protein sequence ID" value="RGR71229.1"/>
    <property type="molecule type" value="Genomic_DNA"/>
</dbReference>
<evidence type="ECO:0000313" key="2">
    <source>
        <dbReference type="Proteomes" id="UP000284178"/>
    </source>
</evidence>
<protein>
    <submittedName>
        <fullName evidence="1">DUF4860 domain-containing protein</fullName>
    </submittedName>
</protein>
<dbReference type="InterPro" id="IPR032340">
    <property type="entry name" value="DUF4860"/>
</dbReference>
<dbReference type="Pfam" id="PF16152">
    <property type="entry name" value="DUF4860"/>
    <property type="match status" value="1"/>
</dbReference>
<sequence>MKRSVTEMVFMLLLLTLFVGCSFVTIERCASFYQRMLREQRQDDRVQLPYLVLFNRLQGVSSGQVRVQRIEDQECLVIREQIEDRTYETVFYVQAGQLMELLRQADKPVDLSAGERLAASDPIRFELQGSQLRLQWQREAGTAALSLELKEGAE</sequence>
<dbReference type="PROSITE" id="PS51257">
    <property type="entry name" value="PROKAR_LIPOPROTEIN"/>
    <property type="match status" value="1"/>
</dbReference>